<dbReference type="Proteomes" id="UP000003053">
    <property type="component" value="Unassembled WGS sequence"/>
</dbReference>
<dbReference type="AlphaFoldDB" id="A4C122"/>
<organism evidence="1 2">
    <name type="scientific">Polaribacter irgensii 23-P</name>
    <dbReference type="NCBI Taxonomy" id="313594"/>
    <lineage>
        <taxon>Bacteria</taxon>
        <taxon>Pseudomonadati</taxon>
        <taxon>Bacteroidota</taxon>
        <taxon>Flavobacteriia</taxon>
        <taxon>Flavobacteriales</taxon>
        <taxon>Flavobacteriaceae</taxon>
    </lineage>
</organism>
<proteinExistence type="predicted"/>
<protein>
    <submittedName>
        <fullName evidence="1">Uncharacterized protein</fullName>
    </submittedName>
</protein>
<comment type="caution">
    <text evidence="1">The sequence shown here is derived from an EMBL/GenBank/DDBJ whole genome shotgun (WGS) entry which is preliminary data.</text>
</comment>
<sequence length="64" mass="7780">MSYQKKICIFEFTLTEINLLKTLTKGDSYWTRYPVPIRFENSTEEKILNGTKKIFLLIYLREWN</sequence>
<evidence type="ECO:0000313" key="1">
    <source>
        <dbReference type="EMBL" id="EAR11825.1"/>
    </source>
</evidence>
<dbReference type="EMBL" id="AAOG01000003">
    <property type="protein sequence ID" value="EAR11825.1"/>
    <property type="molecule type" value="Genomic_DNA"/>
</dbReference>
<keyword evidence="2" id="KW-1185">Reference proteome</keyword>
<accession>A4C122</accession>
<gene>
    <name evidence="1" type="ORF">PI23P_10847</name>
</gene>
<reference evidence="1 2" key="1">
    <citation type="submission" date="2006-02" db="EMBL/GenBank/DDBJ databases">
        <authorList>
            <person name="Murray A."/>
            <person name="Staley J."/>
            <person name="Ferriera S."/>
            <person name="Johnson J."/>
            <person name="Kravitz S."/>
            <person name="Halpern A."/>
            <person name="Remington K."/>
            <person name="Beeson K."/>
            <person name="Tran B."/>
            <person name="Rogers Y.-H."/>
            <person name="Friedman R."/>
            <person name="Venter J.C."/>
        </authorList>
    </citation>
    <scope>NUCLEOTIDE SEQUENCE [LARGE SCALE GENOMIC DNA]</scope>
    <source>
        <strain evidence="1 2">23-P</strain>
    </source>
</reference>
<name>A4C122_9FLAO</name>
<evidence type="ECO:0000313" key="2">
    <source>
        <dbReference type="Proteomes" id="UP000003053"/>
    </source>
</evidence>
<dbReference type="STRING" id="313594.PI23P_10847"/>
<dbReference type="HOGENOM" id="CLU_2864001_0_0_10"/>